<protein>
    <submittedName>
        <fullName evidence="2">Uncharacterized protein</fullName>
    </submittedName>
</protein>
<evidence type="ECO:0000313" key="2">
    <source>
        <dbReference type="EMBL" id="KAJ7196626.1"/>
    </source>
</evidence>
<dbReference type="EMBL" id="JARJCW010000082">
    <property type="protein sequence ID" value="KAJ7196626.1"/>
    <property type="molecule type" value="Genomic_DNA"/>
</dbReference>
<feature type="compositionally biased region" description="Basic and acidic residues" evidence="1">
    <location>
        <begin position="38"/>
        <end position="49"/>
    </location>
</feature>
<dbReference type="AlphaFoldDB" id="A0AAD6V3N5"/>
<name>A0AAD6V3N5_9AGAR</name>
<dbReference type="Proteomes" id="UP001219525">
    <property type="component" value="Unassembled WGS sequence"/>
</dbReference>
<reference evidence="2" key="1">
    <citation type="submission" date="2023-03" db="EMBL/GenBank/DDBJ databases">
        <title>Massive genome expansion in bonnet fungi (Mycena s.s.) driven by repeated elements and novel gene families across ecological guilds.</title>
        <authorList>
            <consortium name="Lawrence Berkeley National Laboratory"/>
            <person name="Harder C.B."/>
            <person name="Miyauchi S."/>
            <person name="Viragh M."/>
            <person name="Kuo A."/>
            <person name="Thoen E."/>
            <person name="Andreopoulos B."/>
            <person name="Lu D."/>
            <person name="Skrede I."/>
            <person name="Drula E."/>
            <person name="Henrissat B."/>
            <person name="Morin E."/>
            <person name="Kohler A."/>
            <person name="Barry K."/>
            <person name="LaButti K."/>
            <person name="Morin E."/>
            <person name="Salamov A."/>
            <person name="Lipzen A."/>
            <person name="Mereny Z."/>
            <person name="Hegedus B."/>
            <person name="Baldrian P."/>
            <person name="Stursova M."/>
            <person name="Weitz H."/>
            <person name="Taylor A."/>
            <person name="Grigoriev I.V."/>
            <person name="Nagy L.G."/>
            <person name="Martin F."/>
            <person name="Kauserud H."/>
        </authorList>
    </citation>
    <scope>NUCLEOTIDE SEQUENCE</scope>
    <source>
        <strain evidence="2">9144</strain>
    </source>
</reference>
<feature type="region of interest" description="Disordered" evidence="1">
    <location>
        <begin position="1"/>
        <end position="115"/>
    </location>
</feature>
<feature type="compositionally biased region" description="Pro residues" evidence="1">
    <location>
        <begin position="14"/>
        <end position="25"/>
    </location>
</feature>
<sequence length="287" mass="31110">MSTKLSFAERASSPLPPSSPAPPSTPARSASVEPAIDNSRHILEERIAEPEAATSASSSSFPQSSDSGDDAVIDFDGARDIPPPTSSNVEMTSFDDDDKPSTIDDGLRPSNINWGDPRIKSSVRDRPLRITAEKTVARVEYLKDLPPFFPVPEVSTGYVCKLDDPKYLIRDHEGHLVCLGALVRNADNDSWTGGSGNGDSTTMVTFEEGAEPVECYRARLRCQGGFACSFIDSAKFREARRQDGSTLEGRVAQFITHVRSKCCAAIDSKGEKCTGSPIIREHSNFPL</sequence>
<evidence type="ECO:0000313" key="3">
    <source>
        <dbReference type="Proteomes" id="UP001219525"/>
    </source>
</evidence>
<proteinExistence type="predicted"/>
<keyword evidence="3" id="KW-1185">Reference proteome</keyword>
<organism evidence="2 3">
    <name type="scientific">Mycena pura</name>
    <dbReference type="NCBI Taxonomy" id="153505"/>
    <lineage>
        <taxon>Eukaryota</taxon>
        <taxon>Fungi</taxon>
        <taxon>Dikarya</taxon>
        <taxon>Basidiomycota</taxon>
        <taxon>Agaricomycotina</taxon>
        <taxon>Agaricomycetes</taxon>
        <taxon>Agaricomycetidae</taxon>
        <taxon>Agaricales</taxon>
        <taxon>Marasmiineae</taxon>
        <taxon>Mycenaceae</taxon>
        <taxon>Mycena</taxon>
    </lineage>
</organism>
<evidence type="ECO:0000256" key="1">
    <source>
        <dbReference type="SAM" id="MobiDB-lite"/>
    </source>
</evidence>
<comment type="caution">
    <text evidence="2">The sequence shown here is derived from an EMBL/GenBank/DDBJ whole genome shotgun (WGS) entry which is preliminary data.</text>
</comment>
<gene>
    <name evidence="2" type="ORF">GGX14DRAFT_574695</name>
</gene>
<accession>A0AAD6V3N5</accession>
<feature type="compositionally biased region" description="Low complexity" evidence="1">
    <location>
        <begin position="52"/>
        <end position="66"/>
    </location>
</feature>